<accession>A0AAN9IFF6</accession>
<comment type="caution">
    <text evidence="1">The sequence shown here is derived from an EMBL/GenBank/DDBJ whole genome shotgun (WGS) entry which is preliminary data.</text>
</comment>
<proteinExistence type="predicted"/>
<dbReference type="Proteomes" id="UP001372338">
    <property type="component" value="Unassembled WGS sequence"/>
</dbReference>
<organism evidence="1 2">
    <name type="scientific">Crotalaria pallida</name>
    <name type="common">Smooth rattlebox</name>
    <name type="synonym">Crotalaria striata</name>
    <dbReference type="NCBI Taxonomy" id="3830"/>
    <lineage>
        <taxon>Eukaryota</taxon>
        <taxon>Viridiplantae</taxon>
        <taxon>Streptophyta</taxon>
        <taxon>Embryophyta</taxon>
        <taxon>Tracheophyta</taxon>
        <taxon>Spermatophyta</taxon>
        <taxon>Magnoliopsida</taxon>
        <taxon>eudicotyledons</taxon>
        <taxon>Gunneridae</taxon>
        <taxon>Pentapetalae</taxon>
        <taxon>rosids</taxon>
        <taxon>fabids</taxon>
        <taxon>Fabales</taxon>
        <taxon>Fabaceae</taxon>
        <taxon>Papilionoideae</taxon>
        <taxon>50 kb inversion clade</taxon>
        <taxon>genistoids sensu lato</taxon>
        <taxon>core genistoids</taxon>
        <taxon>Crotalarieae</taxon>
        <taxon>Crotalaria</taxon>
    </lineage>
</organism>
<keyword evidence="2" id="KW-1185">Reference proteome</keyword>
<name>A0AAN9IFF6_CROPI</name>
<reference evidence="1 2" key="1">
    <citation type="submission" date="2024-01" db="EMBL/GenBank/DDBJ databases">
        <title>The genomes of 5 underutilized Papilionoideae crops provide insights into root nodulation and disease resistanc.</title>
        <authorList>
            <person name="Yuan L."/>
        </authorList>
    </citation>
    <scope>NUCLEOTIDE SEQUENCE [LARGE SCALE GENOMIC DNA]</scope>
    <source>
        <strain evidence="1">ZHUSHIDOU_FW_LH</strain>
        <tissue evidence="1">Leaf</tissue>
    </source>
</reference>
<evidence type="ECO:0000313" key="1">
    <source>
        <dbReference type="EMBL" id="KAK7277252.1"/>
    </source>
</evidence>
<evidence type="ECO:0000313" key="2">
    <source>
        <dbReference type="Proteomes" id="UP001372338"/>
    </source>
</evidence>
<protein>
    <submittedName>
        <fullName evidence="1">Uncharacterized protein</fullName>
    </submittedName>
</protein>
<dbReference type="EMBL" id="JAYWIO010000003">
    <property type="protein sequence ID" value="KAK7277252.1"/>
    <property type="molecule type" value="Genomic_DNA"/>
</dbReference>
<gene>
    <name evidence="1" type="ORF">RIF29_18403</name>
</gene>
<sequence length="85" mass="9773">MLFFLIIAISVRGSCYVDKQTKHCNFSSSNLPPVCILTTVYLTLTSNQSMVSRHGGSIQKILRLATRPKWKYDFNEMMKLSRIEN</sequence>
<dbReference type="AlphaFoldDB" id="A0AAN9IFF6"/>